<name>A0ABV1HWL7_9FIRM</name>
<evidence type="ECO:0000256" key="3">
    <source>
        <dbReference type="ARBA" id="ARBA00022475"/>
    </source>
</evidence>
<organism evidence="11 12">
    <name type="scientific">Hominiventricola aquisgranensis</name>
    <dbReference type="NCBI Taxonomy" id="3133164"/>
    <lineage>
        <taxon>Bacteria</taxon>
        <taxon>Bacillati</taxon>
        <taxon>Bacillota</taxon>
        <taxon>Clostridia</taxon>
        <taxon>Lachnospirales</taxon>
        <taxon>Lachnospiraceae</taxon>
        <taxon>Hominiventricola</taxon>
    </lineage>
</organism>
<dbReference type="PANTHER" id="PTHR42982">
    <property type="entry name" value="SEC-INDEPENDENT PROTEIN TRANSLOCASE PROTEIN TATA"/>
    <property type="match status" value="1"/>
</dbReference>
<dbReference type="EMBL" id="JBBMFC010000001">
    <property type="protein sequence ID" value="MEQ2577323.1"/>
    <property type="molecule type" value="Genomic_DNA"/>
</dbReference>
<dbReference type="Pfam" id="PF02416">
    <property type="entry name" value="TatA_B_E"/>
    <property type="match status" value="1"/>
</dbReference>
<dbReference type="PANTHER" id="PTHR42982:SF1">
    <property type="entry name" value="SEC-INDEPENDENT PROTEIN TRANSLOCASE PROTEIN TATA"/>
    <property type="match status" value="1"/>
</dbReference>
<protein>
    <submittedName>
        <fullName evidence="11">Twin-arginine translocase TatA/TatE family subunit</fullName>
    </submittedName>
</protein>
<comment type="caution">
    <text evidence="11">The sequence shown here is derived from an EMBL/GenBank/DDBJ whole genome shotgun (WGS) entry which is preliminary data.</text>
</comment>
<keyword evidence="12" id="KW-1185">Reference proteome</keyword>
<gene>
    <name evidence="11" type="ORF">WMO62_00525</name>
</gene>
<comment type="subcellular location">
    <subcellularLocation>
        <location evidence="1">Cell membrane</location>
        <topology evidence="1">Single-pass membrane protein</topology>
    </subcellularLocation>
</comment>
<reference evidence="11 12" key="1">
    <citation type="submission" date="2024-03" db="EMBL/GenBank/DDBJ databases">
        <title>Human intestinal bacterial collection.</title>
        <authorList>
            <person name="Pauvert C."/>
            <person name="Hitch T.C.A."/>
            <person name="Clavel T."/>
        </authorList>
    </citation>
    <scope>NUCLEOTIDE SEQUENCE [LARGE SCALE GENOMIC DNA]</scope>
    <source>
        <strain evidence="11 12">CLA-AA-H78B</strain>
    </source>
</reference>
<evidence type="ECO:0000256" key="10">
    <source>
        <dbReference type="SAM" id="Phobius"/>
    </source>
</evidence>
<evidence type="ECO:0000256" key="4">
    <source>
        <dbReference type="ARBA" id="ARBA00022692"/>
    </source>
</evidence>
<keyword evidence="7" id="KW-0811">Translocation</keyword>
<evidence type="ECO:0000313" key="11">
    <source>
        <dbReference type="EMBL" id="MEQ2577323.1"/>
    </source>
</evidence>
<dbReference type="InterPro" id="IPR003369">
    <property type="entry name" value="TatA/B/E"/>
</dbReference>
<proteinExistence type="predicted"/>
<keyword evidence="4 10" id="KW-0812">Transmembrane</keyword>
<keyword evidence="5" id="KW-0653">Protein transport</keyword>
<dbReference type="Gene3D" id="1.20.5.3310">
    <property type="match status" value="1"/>
</dbReference>
<evidence type="ECO:0000256" key="6">
    <source>
        <dbReference type="ARBA" id="ARBA00022989"/>
    </source>
</evidence>
<evidence type="ECO:0000256" key="9">
    <source>
        <dbReference type="SAM" id="MobiDB-lite"/>
    </source>
</evidence>
<dbReference type="InterPro" id="IPR006312">
    <property type="entry name" value="TatA/E"/>
</dbReference>
<keyword evidence="2" id="KW-0813">Transport</keyword>
<feature type="region of interest" description="Disordered" evidence="9">
    <location>
        <begin position="39"/>
        <end position="58"/>
    </location>
</feature>
<accession>A0ABV1HWL7</accession>
<dbReference type="Proteomes" id="UP001470288">
    <property type="component" value="Unassembled WGS sequence"/>
</dbReference>
<dbReference type="NCBIfam" id="TIGR01411">
    <property type="entry name" value="tatAE"/>
    <property type="match status" value="1"/>
</dbReference>
<dbReference type="RefSeq" id="WP_118438083.1">
    <property type="nucleotide sequence ID" value="NZ_JBBMFC010000001.1"/>
</dbReference>
<evidence type="ECO:0000256" key="5">
    <source>
        <dbReference type="ARBA" id="ARBA00022927"/>
    </source>
</evidence>
<evidence type="ECO:0000256" key="2">
    <source>
        <dbReference type="ARBA" id="ARBA00022448"/>
    </source>
</evidence>
<evidence type="ECO:0000256" key="1">
    <source>
        <dbReference type="ARBA" id="ARBA00004162"/>
    </source>
</evidence>
<evidence type="ECO:0000313" key="12">
    <source>
        <dbReference type="Proteomes" id="UP001470288"/>
    </source>
</evidence>
<keyword evidence="3" id="KW-1003">Cell membrane</keyword>
<feature type="transmembrane region" description="Helical" evidence="10">
    <location>
        <begin position="6"/>
        <end position="24"/>
    </location>
</feature>
<evidence type="ECO:0000256" key="8">
    <source>
        <dbReference type="ARBA" id="ARBA00023136"/>
    </source>
</evidence>
<sequence length="58" mass="6534">MKIGTTELLIILAVVVIVFGPTQIPKLTHMFGKSVKEFRNGMEDAEEKEKESADRKDN</sequence>
<evidence type="ECO:0000256" key="7">
    <source>
        <dbReference type="ARBA" id="ARBA00023010"/>
    </source>
</evidence>
<keyword evidence="8 10" id="KW-0472">Membrane</keyword>
<keyword evidence="6 10" id="KW-1133">Transmembrane helix</keyword>